<organism evidence="1 2">
    <name type="scientific">Nocardia caishijiensis</name>
    <dbReference type="NCBI Taxonomy" id="184756"/>
    <lineage>
        <taxon>Bacteria</taxon>
        <taxon>Bacillati</taxon>
        <taxon>Actinomycetota</taxon>
        <taxon>Actinomycetes</taxon>
        <taxon>Mycobacteriales</taxon>
        <taxon>Nocardiaceae</taxon>
        <taxon>Nocardia</taxon>
    </lineage>
</organism>
<proteinExistence type="predicted"/>
<evidence type="ECO:0000313" key="1">
    <source>
        <dbReference type="EMBL" id="KAF0835676.1"/>
    </source>
</evidence>
<reference evidence="1 2" key="1">
    <citation type="submission" date="2019-07" db="EMBL/GenBank/DDBJ databases">
        <title>Genomic Encyclopedia of Type Strains, Phase IV (KMG-IV): sequencing the most valuable type-strain genomes for metagenomic binning, comparative biology and taxonomic classification.</title>
        <authorList>
            <person name="Goeker M."/>
        </authorList>
    </citation>
    <scope>NUCLEOTIDE SEQUENCE [LARGE SCALE GENOMIC DNA]</scope>
    <source>
        <strain evidence="1 2">DSM 44831</strain>
    </source>
</reference>
<evidence type="ECO:0000313" key="2">
    <source>
        <dbReference type="Proteomes" id="UP000798951"/>
    </source>
</evidence>
<keyword evidence="2" id="KW-1185">Reference proteome</keyword>
<accession>A0ABQ6YF02</accession>
<name>A0ABQ6YF02_9NOCA</name>
<dbReference type="RefSeq" id="WP_255285029.1">
    <property type="nucleotide sequence ID" value="NZ_VMSD01000021.1"/>
</dbReference>
<comment type="caution">
    <text evidence="1">The sequence shown here is derived from an EMBL/GenBank/DDBJ whole genome shotgun (WGS) entry which is preliminary data.</text>
</comment>
<gene>
    <name evidence="1" type="ORF">FNL39_1217</name>
</gene>
<dbReference type="Proteomes" id="UP000798951">
    <property type="component" value="Unassembled WGS sequence"/>
</dbReference>
<dbReference type="EMBL" id="VMSD01000021">
    <property type="protein sequence ID" value="KAF0835676.1"/>
    <property type="molecule type" value="Genomic_DNA"/>
</dbReference>
<sequence>MYNTERIWTVPTNATTIVDEELDMITFAWFPENDPVADRMDS</sequence>
<protein>
    <submittedName>
        <fullName evidence="1">Uncharacterized protein</fullName>
    </submittedName>
</protein>